<name>A0A1X9N685_9GAMM</name>
<sequence length="240" mass="27823">MTKIERIGPDLNAFKFKQDPSLLDELREVYLNLLKPIFDAPDRAHLCSGGQQIHTPMKRADNKFYMMSYGKAPLLWVSNNDKETYDIFKRYLDSLDIINEAKEHIDYDKDLVMYSGFFVIGDHMPIESWHVDYDQGANAFTLITPLFELEKNHGMLSYKDKFMINQRYSYRSDEGVFFGDGFQHMTEPYPKGDTKRVMVSLTFGTDKLKYWDILAKTIGTQSKYFILPCGHQAGTCQCLG</sequence>
<dbReference type="STRING" id="716816.BST96_03405"/>
<dbReference type="RefSeq" id="WP_085757345.1">
    <property type="nucleotide sequence ID" value="NZ_CP019343.1"/>
</dbReference>
<dbReference type="AlphaFoldDB" id="A0A1X9N685"/>
<proteinExistence type="predicted"/>
<reference evidence="1 2" key="1">
    <citation type="submission" date="2016-11" db="EMBL/GenBank/DDBJ databases">
        <title>Trade-off between light-utilization and light-protection in marine flavobacteria.</title>
        <authorList>
            <person name="Kumagai Y."/>
        </authorList>
    </citation>
    <scope>NUCLEOTIDE SEQUENCE [LARGE SCALE GENOMIC DNA]</scope>
    <source>
        <strain evidence="1 2">NBRC 107125</strain>
    </source>
</reference>
<evidence type="ECO:0008006" key="3">
    <source>
        <dbReference type="Google" id="ProtNLM"/>
    </source>
</evidence>
<evidence type="ECO:0000313" key="2">
    <source>
        <dbReference type="Proteomes" id="UP000193450"/>
    </source>
</evidence>
<dbReference type="KEGG" id="osg:BST96_03405"/>
<keyword evidence="2" id="KW-1185">Reference proteome</keyword>
<gene>
    <name evidence="1" type="ORF">BST96_03405</name>
</gene>
<organism evidence="1 2">
    <name type="scientific">Oceanicoccus sagamiensis</name>
    <dbReference type="NCBI Taxonomy" id="716816"/>
    <lineage>
        <taxon>Bacteria</taxon>
        <taxon>Pseudomonadati</taxon>
        <taxon>Pseudomonadota</taxon>
        <taxon>Gammaproteobacteria</taxon>
        <taxon>Cellvibrionales</taxon>
        <taxon>Spongiibacteraceae</taxon>
        <taxon>Oceanicoccus</taxon>
    </lineage>
</organism>
<dbReference type="Proteomes" id="UP000193450">
    <property type="component" value="Chromosome"/>
</dbReference>
<protein>
    <recommendedName>
        <fullName evidence="3">Prolyl 4-hydroxylase alpha subunit Fe(2+) 2OG dioxygenase domain-containing protein</fullName>
    </recommendedName>
</protein>
<accession>A0A1X9N685</accession>
<dbReference type="EMBL" id="CP019343">
    <property type="protein sequence ID" value="ARN73236.1"/>
    <property type="molecule type" value="Genomic_DNA"/>
</dbReference>
<evidence type="ECO:0000313" key="1">
    <source>
        <dbReference type="EMBL" id="ARN73236.1"/>
    </source>
</evidence>